<gene>
    <name evidence="1" type="ORF">O181_082328</name>
</gene>
<dbReference type="OrthoDB" id="3250101at2759"/>
<dbReference type="InterPro" id="IPR043128">
    <property type="entry name" value="Rev_trsase/Diguanyl_cyclase"/>
</dbReference>
<dbReference type="Proteomes" id="UP000765509">
    <property type="component" value="Unassembled WGS sequence"/>
</dbReference>
<dbReference type="PANTHER" id="PTHR24559">
    <property type="entry name" value="TRANSPOSON TY3-I GAG-POL POLYPROTEIN"/>
    <property type="match status" value="1"/>
</dbReference>
<dbReference type="PANTHER" id="PTHR24559:SF440">
    <property type="entry name" value="RIBONUCLEASE H"/>
    <property type="match status" value="1"/>
</dbReference>
<evidence type="ECO:0000313" key="2">
    <source>
        <dbReference type="Proteomes" id="UP000765509"/>
    </source>
</evidence>
<keyword evidence="2" id="KW-1185">Reference proteome</keyword>
<protein>
    <submittedName>
        <fullName evidence="1">Uncharacterized protein</fullName>
    </submittedName>
</protein>
<dbReference type="AlphaFoldDB" id="A0A9Q3FM92"/>
<organism evidence="1 2">
    <name type="scientific">Austropuccinia psidii MF-1</name>
    <dbReference type="NCBI Taxonomy" id="1389203"/>
    <lineage>
        <taxon>Eukaryota</taxon>
        <taxon>Fungi</taxon>
        <taxon>Dikarya</taxon>
        <taxon>Basidiomycota</taxon>
        <taxon>Pucciniomycotina</taxon>
        <taxon>Pucciniomycetes</taxon>
        <taxon>Pucciniales</taxon>
        <taxon>Sphaerophragmiaceae</taxon>
        <taxon>Austropuccinia</taxon>
    </lineage>
</organism>
<dbReference type="Gene3D" id="3.10.10.10">
    <property type="entry name" value="HIV Type 1 Reverse Transcriptase, subunit A, domain 1"/>
    <property type="match status" value="1"/>
</dbReference>
<dbReference type="SUPFAM" id="SSF56672">
    <property type="entry name" value="DNA/RNA polymerases"/>
    <property type="match status" value="1"/>
</dbReference>
<accession>A0A9Q3FM92</accession>
<dbReference type="EMBL" id="AVOT02047335">
    <property type="protein sequence ID" value="MBW0542613.1"/>
    <property type="molecule type" value="Genomic_DNA"/>
</dbReference>
<reference evidence="1" key="1">
    <citation type="submission" date="2021-03" db="EMBL/GenBank/DDBJ databases">
        <title>Draft genome sequence of rust myrtle Austropuccinia psidii MF-1, a brazilian biotype.</title>
        <authorList>
            <person name="Quecine M.C."/>
            <person name="Pachon D.M.R."/>
            <person name="Bonatelli M.L."/>
            <person name="Correr F.H."/>
            <person name="Franceschini L.M."/>
            <person name="Leite T.F."/>
            <person name="Margarido G.R.A."/>
            <person name="Almeida C.A."/>
            <person name="Ferrarezi J.A."/>
            <person name="Labate C.A."/>
        </authorList>
    </citation>
    <scope>NUCLEOTIDE SEQUENCE</scope>
    <source>
        <strain evidence="1">MF-1</strain>
    </source>
</reference>
<evidence type="ECO:0000313" key="1">
    <source>
        <dbReference type="EMBL" id="MBW0542613.1"/>
    </source>
</evidence>
<proteinExistence type="predicted"/>
<sequence>MNLPLLSFHSFLEEQWDEEEEPEEIKTVLKLVPPVYHQYLDLFAKFNAEKHPPHHACDQNMELEGSLSPVGVIYYLSNKVLETLRAYIPGKVEKIFIQKIYSSTGAPLLLVKKMAGGLCLCAYCGKLNAVTRKNRYPVPPMNHLLTIFNCSNILSNIDLPGAYNLLRIKEGMRT</sequence>
<name>A0A9Q3FM92_9BASI</name>
<dbReference type="InterPro" id="IPR053134">
    <property type="entry name" value="RNA-dir_DNA_polymerase"/>
</dbReference>
<dbReference type="InterPro" id="IPR043502">
    <property type="entry name" value="DNA/RNA_pol_sf"/>
</dbReference>
<comment type="caution">
    <text evidence="1">The sequence shown here is derived from an EMBL/GenBank/DDBJ whole genome shotgun (WGS) entry which is preliminary data.</text>
</comment>
<dbReference type="Gene3D" id="3.30.70.270">
    <property type="match status" value="1"/>
</dbReference>